<evidence type="ECO:0000256" key="4">
    <source>
        <dbReference type="ARBA" id="ARBA00023136"/>
    </source>
</evidence>
<dbReference type="SUPFAM" id="SSF144083">
    <property type="entry name" value="Magnesium transport protein CorA, transmembrane region"/>
    <property type="match status" value="1"/>
</dbReference>
<keyword evidence="9" id="KW-1185">Reference proteome</keyword>
<evidence type="ECO:0000313" key="9">
    <source>
        <dbReference type="Proteomes" id="UP000800040"/>
    </source>
</evidence>
<dbReference type="OrthoDB" id="5430750at2759"/>
<evidence type="ECO:0000256" key="5">
    <source>
        <dbReference type="SAM" id="MobiDB-lite"/>
    </source>
</evidence>
<dbReference type="PANTHER" id="PTHR46494">
    <property type="entry name" value="CORA FAMILY METAL ION TRANSPORTER (EUROFUNG)"/>
    <property type="match status" value="1"/>
</dbReference>
<dbReference type="AlphaFoldDB" id="A0A6A5K880"/>
<comment type="subcellular location">
    <subcellularLocation>
        <location evidence="1">Cell membrane</location>
        <topology evidence="1">Multi-pass membrane protein</topology>
    </subcellularLocation>
</comment>
<evidence type="ECO:0000256" key="6">
    <source>
        <dbReference type="SAM" id="Phobius"/>
    </source>
</evidence>
<dbReference type="InterPro" id="IPR045863">
    <property type="entry name" value="CorA_TM1_TM2"/>
</dbReference>
<feature type="domain" description="DUF7896" evidence="7">
    <location>
        <begin position="216"/>
        <end position="270"/>
    </location>
</feature>
<dbReference type="EMBL" id="ML975343">
    <property type="protein sequence ID" value="KAF1832236.1"/>
    <property type="molecule type" value="Genomic_DNA"/>
</dbReference>
<dbReference type="InterPro" id="IPR002523">
    <property type="entry name" value="MgTranspt_CorA/ZnTranspt_ZntB"/>
</dbReference>
<dbReference type="PANTHER" id="PTHR46494:SF1">
    <property type="entry name" value="CORA FAMILY METAL ION TRANSPORTER (EUROFUNG)"/>
    <property type="match status" value="1"/>
</dbReference>
<organism evidence="8 9">
    <name type="scientific">Decorospora gaudefroyi</name>
    <dbReference type="NCBI Taxonomy" id="184978"/>
    <lineage>
        <taxon>Eukaryota</taxon>
        <taxon>Fungi</taxon>
        <taxon>Dikarya</taxon>
        <taxon>Ascomycota</taxon>
        <taxon>Pezizomycotina</taxon>
        <taxon>Dothideomycetes</taxon>
        <taxon>Pleosporomycetidae</taxon>
        <taxon>Pleosporales</taxon>
        <taxon>Pleosporineae</taxon>
        <taxon>Pleosporaceae</taxon>
        <taxon>Decorospora</taxon>
    </lineage>
</organism>
<reference evidence="8" key="1">
    <citation type="submission" date="2020-01" db="EMBL/GenBank/DDBJ databases">
        <authorList>
            <consortium name="DOE Joint Genome Institute"/>
            <person name="Haridas S."/>
            <person name="Albert R."/>
            <person name="Binder M."/>
            <person name="Bloem J."/>
            <person name="Labutti K."/>
            <person name="Salamov A."/>
            <person name="Andreopoulos B."/>
            <person name="Baker S.E."/>
            <person name="Barry K."/>
            <person name="Bills G."/>
            <person name="Bluhm B.H."/>
            <person name="Cannon C."/>
            <person name="Castanera R."/>
            <person name="Culley D.E."/>
            <person name="Daum C."/>
            <person name="Ezra D."/>
            <person name="Gonzalez J.B."/>
            <person name="Henrissat B."/>
            <person name="Kuo A."/>
            <person name="Liang C."/>
            <person name="Lipzen A."/>
            <person name="Lutzoni F."/>
            <person name="Magnuson J."/>
            <person name="Mondo S."/>
            <person name="Nolan M."/>
            <person name="Ohm R."/>
            <person name="Pangilinan J."/>
            <person name="Park H.-J."/>
            <person name="Ramirez L."/>
            <person name="Alfaro M."/>
            <person name="Sun H."/>
            <person name="Tritt A."/>
            <person name="Yoshinaga Y."/>
            <person name="Zwiers L.-H."/>
            <person name="Turgeon B.G."/>
            <person name="Goodwin S.B."/>
            <person name="Spatafora J.W."/>
            <person name="Crous P.W."/>
            <person name="Grigoriev I.V."/>
        </authorList>
    </citation>
    <scope>NUCLEOTIDE SEQUENCE</scope>
    <source>
        <strain evidence="8">P77</strain>
    </source>
</reference>
<dbReference type="InterPro" id="IPR057218">
    <property type="entry name" value="DUF7896"/>
</dbReference>
<dbReference type="Proteomes" id="UP000800040">
    <property type="component" value="Unassembled WGS sequence"/>
</dbReference>
<protein>
    <recommendedName>
        <fullName evidence="7">DUF7896 domain-containing protein</fullName>
    </recommendedName>
</protein>
<dbReference type="Pfam" id="PF25438">
    <property type="entry name" value="DUF7896"/>
    <property type="match status" value="1"/>
</dbReference>
<dbReference type="Pfam" id="PF01544">
    <property type="entry name" value="CorA"/>
    <property type="match status" value="1"/>
</dbReference>
<evidence type="ECO:0000256" key="1">
    <source>
        <dbReference type="ARBA" id="ARBA00004651"/>
    </source>
</evidence>
<dbReference type="Gene3D" id="1.20.58.340">
    <property type="entry name" value="Magnesium transport protein CorA, transmembrane region"/>
    <property type="match status" value="1"/>
</dbReference>
<feature type="transmembrane region" description="Helical" evidence="6">
    <location>
        <begin position="573"/>
        <end position="596"/>
    </location>
</feature>
<proteinExistence type="predicted"/>
<evidence type="ECO:0000256" key="2">
    <source>
        <dbReference type="ARBA" id="ARBA00022692"/>
    </source>
</evidence>
<dbReference type="GO" id="GO:0005886">
    <property type="term" value="C:plasma membrane"/>
    <property type="evidence" value="ECO:0007669"/>
    <property type="project" value="UniProtKB-SubCell"/>
</dbReference>
<feature type="compositionally biased region" description="Polar residues" evidence="5">
    <location>
        <begin position="104"/>
        <end position="124"/>
    </location>
</feature>
<dbReference type="GO" id="GO:0050897">
    <property type="term" value="F:cobalt ion binding"/>
    <property type="evidence" value="ECO:0007669"/>
    <property type="project" value="TreeGrafter"/>
</dbReference>
<keyword evidence="4 6" id="KW-0472">Membrane</keyword>
<evidence type="ECO:0000313" key="8">
    <source>
        <dbReference type="EMBL" id="KAF1832236.1"/>
    </source>
</evidence>
<dbReference type="GO" id="GO:0015087">
    <property type="term" value="F:cobalt ion transmembrane transporter activity"/>
    <property type="evidence" value="ECO:0007669"/>
    <property type="project" value="TreeGrafter"/>
</dbReference>
<evidence type="ECO:0000259" key="7">
    <source>
        <dbReference type="Pfam" id="PF25438"/>
    </source>
</evidence>
<feature type="region of interest" description="Disordered" evidence="5">
    <location>
        <begin position="1"/>
        <end position="35"/>
    </location>
</feature>
<keyword evidence="2 6" id="KW-0812">Transmembrane</keyword>
<feature type="compositionally biased region" description="Basic and acidic residues" evidence="5">
    <location>
        <begin position="1"/>
        <end position="14"/>
    </location>
</feature>
<dbReference type="GO" id="GO:0015095">
    <property type="term" value="F:magnesium ion transmembrane transporter activity"/>
    <property type="evidence" value="ECO:0007669"/>
    <property type="project" value="TreeGrafter"/>
</dbReference>
<sequence length="685" mass="77486">MALEKARKDLRDQHQAASLSIRKGNGDGDNEIGAPERPTAPFLAWTWLNIEPCENVSLRRRAAENLFAIMKDVERSLAQRNELCYKYAMESTLENLEACMTEIQSQSSNAASEAPTQISPTTPTRPGPHVLPNQSSSVFRFSIRDFLAEDAVLLTQQSAIYTAINDLFASTKRFVGLYIPCTYPHSVCNKIWGSLSRLTRSATLTFGDEEQAKQTYIIRPLEAGFLEQHSIKPPLLAFQDCTACREGHLYKSPADAVSHLKAVHFHYETSLTQLAHLQTTYRYFVRTETDVRNELANKQQLGLLRICLNYLKTLVARAEKIHAGVNNERPAGVKYQLPDDLVDCFEATALFLMQTATSVVAIEEEMRRWQHVPGKAIEELNTATVQYALEKLAELGQLAQASMTKAEKTLALAGAVETNIVNMGPAGPELLLSILLQTLQRKPLLGGVDMDVNQLYQEYTSKLQYQINQFPRKRLLRDIHALQEELSVVHLVNGWQQKSFESLLNVFDPQSFEVPTSDRINMFPPESECINEGLKVLQAKATELMALQNRTHYLREQLKQSVEILEEDHGKAILVFTMITTIFLPLSFVTSFFGMNMVDIRDTNRTQGFFWAIAVPVTAGIVFVAVMLAYHGDKLYDAVVLAVHQVREHRARKGAIPMLLEPETKWRTFLPSMPFPWTLRKRRYP</sequence>
<evidence type="ECO:0000256" key="3">
    <source>
        <dbReference type="ARBA" id="ARBA00022989"/>
    </source>
</evidence>
<name>A0A6A5K880_9PLEO</name>
<accession>A0A6A5K880</accession>
<feature type="transmembrane region" description="Helical" evidence="6">
    <location>
        <begin position="608"/>
        <end position="630"/>
    </location>
</feature>
<feature type="region of interest" description="Disordered" evidence="5">
    <location>
        <begin position="104"/>
        <end position="130"/>
    </location>
</feature>
<gene>
    <name evidence="8" type="ORF">BDW02DRAFT_503407</name>
</gene>
<dbReference type="GO" id="GO:0000287">
    <property type="term" value="F:magnesium ion binding"/>
    <property type="evidence" value="ECO:0007669"/>
    <property type="project" value="TreeGrafter"/>
</dbReference>
<keyword evidence="3 6" id="KW-1133">Transmembrane helix</keyword>